<dbReference type="Proteomes" id="UP001529510">
    <property type="component" value="Unassembled WGS sequence"/>
</dbReference>
<name>A0ABD0NG46_CIRMR</name>
<keyword evidence="2" id="KW-1185">Reference proteome</keyword>
<gene>
    <name evidence="1" type="ORF">M9458_044145</name>
</gene>
<organism evidence="1 2">
    <name type="scientific">Cirrhinus mrigala</name>
    <name type="common">Mrigala</name>
    <dbReference type="NCBI Taxonomy" id="683832"/>
    <lineage>
        <taxon>Eukaryota</taxon>
        <taxon>Metazoa</taxon>
        <taxon>Chordata</taxon>
        <taxon>Craniata</taxon>
        <taxon>Vertebrata</taxon>
        <taxon>Euteleostomi</taxon>
        <taxon>Actinopterygii</taxon>
        <taxon>Neopterygii</taxon>
        <taxon>Teleostei</taxon>
        <taxon>Ostariophysi</taxon>
        <taxon>Cypriniformes</taxon>
        <taxon>Cyprinidae</taxon>
        <taxon>Labeoninae</taxon>
        <taxon>Labeonini</taxon>
        <taxon>Cirrhinus</taxon>
    </lineage>
</organism>
<proteinExistence type="predicted"/>
<dbReference type="EMBL" id="JAMKFB020000022">
    <property type="protein sequence ID" value="KAL0160420.1"/>
    <property type="molecule type" value="Genomic_DNA"/>
</dbReference>
<accession>A0ABD0NG46</accession>
<dbReference type="AlphaFoldDB" id="A0ABD0NG46"/>
<sequence>FLDELKQSNHTGGSTEEATRMIKEALWMLEKMRTQSCRIQRELANEELRKART</sequence>
<protein>
    <submittedName>
        <fullName evidence="1">Uncharacterized protein</fullName>
    </submittedName>
</protein>
<feature type="non-terminal residue" evidence="1">
    <location>
        <position position="1"/>
    </location>
</feature>
<comment type="caution">
    <text evidence="1">The sequence shown here is derived from an EMBL/GenBank/DDBJ whole genome shotgun (WGS) entry which is preliminary data.</text>
</comment>
<reference evidence="1 2" key="1">
    <citation type="submission" date="2024-05" db="EMBL/GenBank/DDBJ databases">
        <title>Genome sequencing and assembly of Indian major carp, Cirrhinus mrigala (Hamilton, 1822).</title>
        <authorList>
            <person name="Mohindra V."/>
            <person name="Chowdhury L.M."/>
            <person name="Lal K."/>
            <person name="Jena J.K."/>
        </authorList>
    </citation>
    <scope>NUCLEOTIDE SEQUENCE [LARGE SCALE GENOMIC DNA]</scope>
    <source>
        <strain evidence="1">CM1030</strain>
        <tissue evidence="1">Blood</tissue>
    </source>
</reference>
<feature type="non-terminal residue" evidence="1">
    <location>
        <position position="53"/>
    </location>
</feature>
<evidence type="ECO:0000313" key="2">
    <source>
        <dbReference type="Proteomes" id="UP001529510"/>
    </source>
</evidence>
<evidence type="ECO:0000313" key="1">
    <source>
        <dbReference type="EMBL" id="KAL0160420.1"/>
    </source>
</evidence>